<keyword evidence="5" id="KW-0805">Transcription regulation</keyword>
<comment type="subcellular location">
    <subcellularLocation>
        <location evidence="1">Cell envelope</location>
    </subcellularLocation>
</comment>
<evidence type="ECO:0000256" key="4">
    <source>
        <dbReference type="ARBA" id="ARBA00022729"/>
    </source>
</evidence>
<keyword evidence="4" id="KW-0732">Signal</keyword>
<evidence type="ECO:0000259" key="8">
    <source>
        <dbReference type="PROSITE" id="PS50983"/>
    </source>
</evidence>
<dbReference type="RefSeq" id="WP_208849064.1">
    <property type="nucleotide sequence ID" value="NZ_JAGGDJ010000016.1"/>
</dbReference>
<dbReference type="InterPro" id="IPR051313">
    <property type="entry name" value="Bact_iron-sidero_bind"/>
</dbReference>
<dbReference type="Gene3D" id="1.10.10.60">
    <property type="entry name" value="Homeodomain-like"/>
    <property type="match status" value="2"/>
</dbReference>
<name>A0ABS3WDB0_9BACL</name>
<keyword evidence="10" id="KW-1185">Reference proteome</keyword>
<keyword evidence="3" id="KW-0813">Transport</keyword>
<evidence type="ECO:0000313" key="10">
    <source>
        <dbReference type="Proteomes" id="UP000670947"/>
    </source>
</evidence>
<dbReference type="EMBL" id="JAGGDJ010000016">
    <property type="protein sequence ID" value="MBO7746279.1"/>
    <property type="molecule type" value="Genomic_DNA"/>
</dbReference>
<comment type="caution">
    <text evidence="9">The sequence shown here is derived from an EMBL/GenBank/DDBJ whole genome shotgun (WGS) entry which is preliminary data.</text>
</comment>
<dbReference type="Pfam" id="PF12833">
    <property type="entry name" value="HTH_18"/>
    <property type="match status" value="1"/>
</dbReference>
<dbReference type="InterPro" id="IPR009057">
    <property type="entry name" value="Homeodomain-like_sf"/>
</dbReference>
<dbReference type="PANTHER" id="PTHR30532:SF1">
    <property type="entry name" value="IRON(3+)-HYDROXAMATE-BINDING PROTEIN FHUD"/>
    <property type="match status" value="1"/>
</dbReference>
<accession>A0ABS3WDB0</accession>
<gene>
    <name evidence="9" type="ORF">I8J29_18885</name>
</gene>
<dbReference type="SMART" id="SM00342">
    <property type="entry name" value="HTH_ARAC"/>
    <property type="match status" value="1"/>
</dbReference>
<protein>
    <submittedName>
        <fullName evidence="9">Helix-turn-helix domain-containing protein</fullName>
    </submittedName>
</protein>
<dbReference type="SUPFAM" id="SSF53807">
    <property type="entry name" value="Helical backbone' metal receptor"/>
    <property type="match status" value="1"/>
</dbReference>
<dbReference type="InterPro" id="IPR002491">
    <property type="entry name" value="ABC_transptr_periplasmic_BD"/>
</dbReference>
<evidence type="ECO:0000256" key="6">
    <source>
        <dbReference type="ARBA" id="ARBA00023163"/>
    </source>
</evidence>
<dbReference type="SUPFAM" id="SSF46689">
    <property type="entry name" value="Homeodomain-like"/>
    <property type="match status" value="2"/>
</dbReference>
<keyword evidence="6" id="KW-0804">Transcription</keyword>
<evidence type="ECO:0000313" key="9">
    <source>
        <dbReference type="EMBL" id="MBO7746279.1"/>
    </source>
</evidence>
<evidence type="ECO:0000256" key="5">
    <source>
        <dbReference type="ARBA" id="ARBA00023015"/>
    </source>
</evidence>
<dbReference type="PROSITE" id="PS01124">
    <property type="entry name" value="HTH_ARAC_FAMILY_2"/>
    <property type="match status" value="1"/>
</dbReference>
<organism evidence="9 10">
    <name type="scientific">Paenibacillus artemisiicola</name>
    <dbReference type="NCBI Taxonomy" id="1172618"/>
    <lineage>
        <taxon>Bacteria</taxon>
        <taxon>Bacillati</taxon>
        <taxon>Bacillota</taxon>
        <taxon>Bacilli</taxon>
        <taxon>Bacillales</taxon>
        <taxon>Paenibacillaceae</taxon>
        <taxon>Paenibacillus</taxon>
    </lineage>
</organism>
<reference evidence="9 10" key="1">
    <citation type="submission" date="2021-03" db="EMBL/GenBank/DDBJ databases">
        <title>Paenibacillus artemisicola MWE-103 whole genome sequence.</title>
        <authorList>
            <person name="Ham Y.J."/>
        </authorList>
    </citation>
    <scope>NUCLEOTIDE SEQUENCE [LARGE SCALE GENOMIC DNA]</scope>
    <source>
        <strain evidence="9 10">MWE-103</strain>
    </source>
</reference>
<dbReference type="InterPro" id="IPR018060">
    <property type="entry name" value="HTH_AraC"/>
</dbReference>
<evidence type="ECO:0000256" key="2">
    <source>
        <dbReference type="ARBA" id="ARBA00008814"/>
    </source>
</evidence>
<dbReference type="Pfam" id="PF01497">
    <property type="entry name" value="Peripla_BP_2"/>
    <property type="match status" value="1"/>
</dbReference>
<sequence length="368" mass="41186">MALEAARLELERHYASEITIVELAKIAGLSRFHFMRLFKERFGRGVMEYRTELRLKEAKRLMCEANLSLTEIVELVGYTSETYFGTLFKREVGFAPAVYQRNQKRRIAAYSWINVGQLLALRTMPYAAPMDQYWTDYYRDKCGYEVKTPLSHHYAFNLSALRGAKPDRIVGMAELLPPEEQDKLREIAPSLFLRSDDDWRGHLAQLAAFLDRDDEAAAWLKRYDRRAAAIRERLAPIAGGGALLVLSVDRKGLAVVGRQAGTVLYDDLGFALPAAARDVGWGRPIAPSGLAGLEADRIIVHVERGAAAEARWRSLAQSEAWRGLPAVRAGRVHAASGLGCFEAPWNEYAADPLERFLGEMPGLFGLEG</sequence>
<evidence type="ECO:0000256" key="1">
    <source>
        <dbReference type="ARBA" id="ARBA00004196"/>
    </source>
</evidence>
<proteinExistence type="inferred from homology"/>
<dbReference type="Gene3D" id="3.40.50.1980">
    <property type="entry name" value="Nitrogenase molybdenum iron protein domain"/>
    <property type="match status" value="2"/>
</dbReference>
<dbReference type="PROSITE" id="PS50983">
    <property type="entry name" value="FE_B12_PBP"/>
    <property type="match status" value="1"/>
</dbReference>
<evidence type="ECO:0000259" key="7">
    <source>
        <dbReference type="PROSITE" id="PS01124"/>
    </source>
</evidence>
<dbReference type="Proteomes" id="UP000670947">
    <property type="component" value="Unassembled WGS sequence"/>
</dbReference>
<evidence type="ECO:0000256" key="3">
    <source>
        <dbReference type="ARBA" id="ARBA00022448"/>
    </source>
</evidence>
<comment type="similarity">
    <text evidence="2">Belongs to the bacterial solute-binding protein 8 family.</text>
</comment>
<dbReference type="PANTHER" id="PTHR30532">
    <property type="entry name" value="IRON III DICITRATE-BINDING PERIPLASMIC PROTEIN"/>
    <property type="match status" value="1"/>
</dbReference>
<feature type="domain" description="HTH araC/xylS-type" evidence="7">
    <location>
        <begin position="4"/>
        <end position="102"/>
    </location>
</feature>
<feature type="domain" description="Fe/B12 periplasmic-binding" evidence="8">
    <location>
        <begin position="106"/>
        <end position="368"/>
    </location>
</feature>